<dbReference type="Pfam" id="PF00106">
    <property type="entry name" value="adh_short"/>
    <property type="match status" value="1"/>
</dbReference>
<evidence type="ECO:0000313" key="4">
    <source>
        <dbReference type="EMBL" id="RDD62492.1"/>
    </source>
</evidence>
<comment type="caution">
    <text evidence="4">The sequence shown here is derived from an EMBL/GenBank/DDBJ whole genome shotgun (WGS) entry which is preliminary data.</text>
</comment>
<dbReference type="InterPro" id="IPR057326">
    <property type="entry name" value="KR_dom"/>
</dbReference>
<dbReference type="InterPro" id="IPR020904">
    <property type="entry name" value="Sc_DH/Rdtase_CS"/>
</dbReference>
<feature type="domain" description="Ketoreductase" evidence="3">
    <location>
        <begin position="22"/>
        <end position="223"/>
    </location>
</feature>
<dbReference type="PANTHER" id="PTHR44196">
    <property type="entry name" value="DEHYDROGENASE/REDUCTASE SDR FAMILY MEMBER 7B"/>
    <property type="match status" value="1"/>
</dbReference>
<dbReference type="InterPro" id="IPR002347">
    <property type="entry name" value="SDR_fam"/>
</dbReference>
<keyword evidence="5" id="KW-1185">Reference proteome</keyword>
<dbReference type="GO" id="GO:0016020">
    <property type="term" value="C:membrane"/>
    <property type="evidence" value="ECO:0007669"/>
    <property type="project" value="TreeGrafter"/>
</dbReference>
<comment type="similarity">
    <text evidence="1">Belongs to the short-chain dehydrogenases/reductases (SDR) family.</text>
</comment>
<dbReference type="InterPro" id="IPR036291">
    <property type="entry name" value="NAD(P)-bd_dom_sf"/>
</dbReference>
<dbReference type="SMART" id="SM00822">
    <property type="entry name" value="PKS_KR"/>
    <property type="match status" value="1"/>
</dbReference>
<dbReference type="SUPFAM" id="SSF51735">
    <property type="entry name" value="NAD(P)-binding Rossmann-fold domains"/>
    <property type="match status" value="1"/>
</dbReference>
<dbReference type="RefSeq" id="WP_114581588.1">
    <property type="nucleotide sequence ID" value="NZ_QPMH01000005.1"/>
</dbReference>
<dbReference type="AlphaFoldDB" id="A0A369TCE1"/>
<name>A0A369TCE1_9PROT</name>
<dbReference type="Proteomes" id="UP000253941">
    <property type="component" value="Unassembled WGS sequence"/>
</dbReference>
<evidence type="ECO:0000256" key="2">
    <source>
        <dbReference type="ARBA" id="ARBA00023002"/>
    </source>
</evidence>
<evidence type="ECO:0000259" key="3">
    <source>
        <dbReference type="SMART" id="SM00822"/>
    </source>
</evidence>
<evidence type="ECO:0000313" key="5">
    <source>
        <dbReference type="Proteomes" id="UP000253941"/>
    </source>
</evidence>
<accession>A0A369TCE1</accession>
<reference evidence="4 5" key="1">
    <citation type="submission" date="2018-07" db="EMBL/GenBank/DDBJ databases">
        <title>Venubactetium sediminum gen. nov., sp. nov., isolated from a marine solar saltern.</title>
        <authorList>
            <person name="Wang S."/>
        </authorList>
    </citation>
    <scope>NUCLEOTIDE SEQUENCE [LARGE SCALE GENOMIC DNA]</scope>
    <source>
        <strain evidence="4 5">WD2A32</strain>
    </source>
</reference>
<dbReference type="PANTHER" id="PTHR44196:SF4">
    <property type="entry name" value="SHORT CHAIN DEHYDROGENASE"/>
    <property type="match status" value="1"/>
</dbReference>
<sequence length="250" mass="26353">MSAGSKDNPAGASAGQGRLAGRVAVITGASRGIGAAVAERFAKEGAKLILIARTNGALEELDDGIRAAGGAAPTLVPLDLRDFDALDRLGASLYERHGRLDILVGNAGALGQLGPLGHIPPQVWQEVMDVNVTANYRLIRSLDPLLRQSDAGRAIFVTSGVARMPFAYFGAYAVSKAALEHMVKVWAAELGKTNIRANLLDPGVVRTRMRATAFPGEDPMQHPEPSAITQSFVDLASPDCTRQGEIVDAY</sequence>
<dbReference type="GO" id="GO:0016491">
    <property type="term" value="F:oxidoreductase activity"/>
    <property type="evidence" value="ECO:0007669"/>
    <property type="project" value="UniProtKB-KW"/>
</dbReference>
<organism evidence="4 5">
    <name type="scientific">Ferruginivarius sediminum</name>
    <dbReference type="NCBI Taxonomy" id="2661937"/>
    <lineage>
        <taxon>Bacteria</taxon>
        <taxon>Pseudomonadati</taxon>
        <taxon>Pseudomonadota</taxon>
        <taxon>Alphaproteobacteria</taxon>
        <taxon>Rhodospirillales</taxon>
        <taxon>Rhodospirillaceae</taxon>
        <taxon>Ferruginivarius</taxon>
    </lineage>
</organism>
<dbReference type="Gene3D" id="3.40.50.720">
    <property type="entry name" value="NAD(P)-binding Rossmann-like Domain"/>
    <property type="match status" value="1"/>
</dbReference>
<dbReference type="PRINTS" id="PR00081">
    <property type="entry name" value="GDHRDH"/>
</dbReference>
<protein>
    <submittedName>
        <fullName evidence="4">SDR family NAD(P)-dependent oxidoreductase</fullName>
    </submittedName>
</protein>
<evidence type="ECO:0000256" key="1">
    <source>
        <dbReference type="ARBA" id="ARBA00006484"/>
    </source>
</evidence>
<gene>
    <name evidence="4" type="ORF">DRB17_07555</name>
</gene>
<proteinExistence type="inferred from homology"/>
<dbReference type="PROSITE" id="PS00061">
    <property type="entry name" value="ADH_SHORT"/>
    <property type="match status" value="1"/>
</dbReference>
<keyword evidence="2" id="KW-0560">Oxidoreductase</keyword>
<dbReference type="EMBL" id="QPMH01000005">
    <property type="protein sequence ID" value="RDD62492.1"/>
    <property type="molecule type" value="Genomic_DNA"/>
</dbReference>